<dbReference type="PANTHER" id="PTHR30189:SF1">
    <property type="entry name" value="LPS-ASSEMBLY PROTEIN LPTD"/>
    <property type="match status" value="1"/>
</dbReference>
<dbReference type="GO" id="GO:1990351">
    <property type="term" value="C:transporter complex"/>
    <property type="evidence" value="ECO:0007669"/>
    <property type="project" value="TreeGrafter"/>
</dbReference>
<keyword evidence="2 4" id="KW-0472">Membrane</keyword>
<feature type="signal peptide" evidence="4">
    <location>
        <begin position="1"/>
        <end position="23"/>
    </location>
</feature>
<feature type="domain" description="LptD C-terminal" evidence="7">
    <location>
        <begin position="328"/>
        <end position="703"/>
    </location>
</feature>
<dbReference type="NCBIfam" id="NF002997">
    <property type="entry name" value="PRK03761.1"/>
    <property type="match status" value="1"/>
</dbReference>
<protein>
    <recommendedName>
        <fullName evidence="4">LPS-assembly protein LptD</fullName>
    </recommendedName>
</protein>
<proteinExistence type="inferred from homology"/>
<dbReference type="GO" id="GO:0015920">
    <property type="term" value="P:lipopolysaccharide transport"/>
    <property type="evidence" value="ECO:0007669"/>
    <property type="project" value="InterPro"/>
</dbReference>
<comment type="similarity">
    <text evidence="4">Belongs to the LptD family.</text>
</comment>
<feature type="compositionally biased region" description="Polar residues" evidence="5">
    <location>
        <begin position="43"/>
        <end position="66"/>
    </location>
</feature>
<dbReference type="Gene3D" id="2.60.450.10">
    <property type="entry name" value="Lipopolysaccharide (LPS) transport protein A like domain"/>
    <property type="match status" value="1"/>
</dbReference>
<dbReference type="AlphaFoldDB" id="A0A5Q0THF3"/>
<evidence type="ECO:0000256" key="4">
    <source>
        <dbReference type="HAMAP-Rule" id="MF_01411"/>
    </source>
</evidence>
<evidence type="ECO:0000259" key="6">
    <source>
        <dbReference type="Pfam" id="PF03968"/>
    </source>
</evidence>
<comment type="subcellular location">
    <subcellularLocation>
        <location evidence="4">Cell outer membrane</location>
    </subcellularLocation>
</comment>
<sequence precursor="true">MLRLSRTFFTTLLSAAFLSPAFADDSSRDSVSETAVVDAPPADSSTSNTPLNESDSDDSASINTPPVDQCIDPASQPKNSNSIPVNIQADSVTSQGQNQATYHGNVVVTQGHKTITADKVTLNQANNTAVADGNVVTNDGQIKSQSTKVNSDLKGNRVELYNTKYNLLCQTARGDAAYILKDGQAIYSMQDGSLTTCPEDNKSWRVKASDIDIDNDEQEATFYNTRFEVQDIPIFYWPYITVPIGAKRKTGFLYPNAAYDTKNGLELNIPIYFNLAPNYDLTTTVNYMQKRGTQFENEFRYRTDGFGAGSAQFEYLNKDGLYTDKGARWGGHWQHEGIYNRHWKFSVDYAKISDNTYLDDLDSNIGKREDGQLNQIGEVNYRTEFSDTTLKVRNFQVLTNNKPYRLLPQLGFKYYRPRALPHLDFEWNSHISRFETDNDKLPDATRLHMEPGVILPFSAPWGQLTSEAKVMYTYYDQDLKNTNVPKLKEHTQRVVPEFRINGNLFMDSNEKFFGDYTQTIEPRLQYLYIPKVDQDEIYHGYDTTLMPQDYYGLFRDMKYSSVDYIASANQLSYGATSRFYDADFKERFNISLGQILYLTPSEESDNSNNNHLSAWALENEWNISDKWQYKGGLQYDSNLSNLQQANSTLEYKLPTGYTQLNYRYTSKDYIQQSAPNILESQLDSYTRSGISQLGALTKFKITKRLDFNASYYYDLTENNMLEGLAGVTYNDDCWFLGVTYSHHIMSSGSVENVYAQNGPGPEYEGKVSINIGIKGLGTSAGLAYSDGGNSLSYGRPFSLN</sequence>
<dbReference type="GO" id="GO:0043165">
    <property type="term" value="P:Gram-negative-bacterium-type cell outer membrane assembly"/>
    <property type="evidence" value="ECO:0007669"/>
    <property type="project" value="UniProtKB-UniRule"/>
</dbReference>
<comment type="subunit">
    <text evidence="4">Component of the lipopolysaccharide transport and assembly complex. Interacts with LptE and LptA.</text>
</comment>
<feature type="region of interest" description="Disordered" evidence="5">
    <location>
        <begin position="24"/>
        <end position="84"/>
    </location>
</feature>
<evidence type="ECO:0000256" key="1">
    <source>
        <dbReference type="ARBA" id="ARBA00022729"/>
    </source>
</evidence>
<feature type="domain" description="Organic solvent tolerance-like N-terminal" evidence="6">
    <location>
        <begin position="86"/>
        <end position="218"/>
    </location>
</feature>
<name>A0A5Q0THF3_9VIBR</name>
<reference evidence="8 9" key="1">
    <citation type="submission" date="2019-10" db="EMBL/GenBank/DDBJ databases">
        <title>Vibrio sp. nov., isolated from Coralline algae surface.</title>
        <authorList>
            <person name="Geng Y."/>
            <person name="Zhang X."/>
        </authorList>
    </citation>
    <scope>NUCLEOTIDE SEQUENCE [LARGE SCALE GENOMIC DNA]</scope>
    <source>
        <strain evidence="8 9">SM1977</strain>
    </source>
</reference>
<dbReference type="EMBL" id="CP045699">
    <property type="protein sequence ID" value="QGA65626.1"/>
    <property type="molecule type" value="Genomic_DNA"/>
</dbReference>
<evidence type="ECO:0000313" key="9">
    <source>
        <dbReference type="Proteomes" id="UP000348942"/>
    </source>
</evidence>
<keyword evidence="1 4" id="KW-0732">Signal</keyword>
<comment type="function">
    <text evidence="4">Together with LptE, is involved in the assembly of lipopolysaccharide (LPS) at the surface of the outer membrane.</text>
</comment>
<evidence type="ECO:0000256" key="5">
    <source>
        <dbReference type="SAM" id="MobiDB-lite"/>
    </source>
</evidence>
<dbReference type="RefSeq" id="WP_153447773.1">
    <property type="nucleotide sequence ID" value="NZ_CP045699.1"/>
</dbReference>
<dbReference type="InterPro" id="IPR050218">
    <property type="entry name" value="LptD"/>
</dbReference>
<evidence type="ECO:0000313" key="8">
    <source>
        <dbReference type="EMBL" id="QGA65626.1"/>
    </source>
</evidence>
<evidence type="ECO:0000259" key="7">
    <source>
        <dbReference type="Pfam" id="PF04453"/>
    </source>
</evidence>
<dbReference type="InterPro" id="IPR007543">
    <property type="entry name" value="LptD_C"/>
</dbReference>
<organism evidence="8 9">
    <name type="scientific">Vibrio algicola</name>
    <dbReference type="NCBI Taxonomy" id="2662262"/>
    <lineage>
        <taxon>Bacteria</taxon>
        <taxon>Pseudomonadati</taxon>
        <taxon>Pseudomonadota</taxon>
        <taxon>Gammaproteobacteria</taxon>
        <taxon>Vibrionales</taxon>
        <taxon>Vibrionaceae</taxon>
        <taxon>Vibrio</taxon>
    </lineage>
</organism>
<keyword evidence="3 4" id="KW-0998">Cell outer membrane</keyword>
<dbReference type="PANTHER" id="PTHR30189">
    <property type="entry name" value="LPS-ASSEMBLY PROTEIN"/>
    <property type="match status" value="1"/>
</dbReference>
<accession>A0A5Q0THF3</accession>
<dbReference type="InterPro" id="IPR020889">
    <property type="entry name" value="LipoPS_assembly_LptD"/>
</dbReference>
<comment type="caution">
    <text evidence="4">Lacks conserved residue(s) required for the propagation of feature annotation.</text>
</comment>
<evidence type="ECO:0000256" key="3">
    <source>
        <dbReference type="ARBA" id="ARBA00023237"/>
    </source>
</evidence>
<dbReference type="Proteomes" id="UP000348942">
    <property type="component" value="Chromosome 1"/>
</dbReference>
<dbReference type="HAMAP" id="MF_01411">
    <property type="entry name" value="LPS_assembly_LptD"/>
    <property type="match status" value="1"/>
</dbReference>
<dbReference type="GO" id="GO:0009279">
    <property type="term" value="C:cell outer membrane"/>
    <property type="evidence" value="ECO:0007669"/>
    <property type="project" value="UniProtKB-SubCell"/>
</dbReference>
<gene>
    <name evidence="4 8" type="primary">lptD</name>
    <name evidence="8" type="ORF">GFB47_09495</name>
</gene>
<evidence type="ECO:0000256" key="2">
    <source>
        <dbReference type="ARBA" id="ARBA00023136"/>
    </source>
</evidence>
<feature type="chain" id="PRO_5024520795" description="LPS-assembly protein LptD" evidence="4">
    <location>
        <begin position="24"/>
        <end position="800"/>
    </location>
</feature>
<dbReference type="Pfam" id="PF03968">
    <property type="entry name" value="LptD_N"/>
    <property type="match status" value="1"/>
</dbReference>
<keyword evidence="9" id="KW-1185">Reference proteome</keyword>
<dbReference type="Pfam" id="PF04453">
    <property type="entry name" value="LptD"/>
    <property type="match status" value="1"/>
</dbReference>
<dbReference type="InterPro" id="IPR005653">
    <property type="entry name" value="OstA-like_N"/>
</dbReference>